<keyword evidence="1" id="KW-0732">Signal</keyword>
<evidence type="ECO:0000313" key="3">
    <source>
        <dbReference type="Proteomes" id="UP000283509"/>
    </source>
</evidence>
<organism evidence="2 3">
    <name type="scientific">Penaeus vannamei</name>
    <name type="common">Whiteleg shrimp</name>
    <name type="synonym">Litopenaeus vannamei</name>
    <dbReference type="NCBI Taxonomy" id="6689"/>
    <lineage>
        <taxon>Eukaryota</taxon>
        <taxon>Metazoa</taxon>
        <taxon>Ecdysozoa</taxon>
        <taxon>Arthropoda</taxon>
        <taxon>Crustacea</taxon>
        <taxon>Multicrustacea</taxon>
        <taxon>Malacostraca</taxon>
        <taxon>Eumalacostraca</taxon>
        <taxon>Eucarida</taxon>
        <taxon>Decapoda</taxon>
        <taxon>Dendrobranchiata</taxon>
        <taxon>Penaeoidea</taxon>
        <taxon>Penaeidae</taxon>
        <taxon>Penaeus</taxon>
    </lineage>
</organism>
<keyword evidence="3" id="KW-1185">Reference proteome</keyword>
<name>A0A3R7QVQ1_PENVA</name>
<proteinExistence type="predicted"/>
<reference evidence="2 3" key="1">
    <citation type="submission" date="2018-04" db="EMBL/GenBank/DDBJ databases">
        <authorList>
            <person name="Zhang X."/>
            <person name="Yuan J."/>
            <person name="Li F."/>
            <person name="Xiang J."/>
        </authorList>
    </citation>
    <scope>NUCLEOTIDE SEQUENCE [LARGE SCALE GENOMIC DNA]</scope>
    <source>
        <tissue evidence="2">Muscle</tissue>
    </source>
</reference>
<sequence>MIFRILSFASILLTSHVLVWAQETSDQTTGAVWTPGRITQVTLAIVESALLTLLLIYPGIMDPIVNFINQNIGSAGSRKRRDTRAAMLQQAAAIHNLFLDAIDHYESLDEMLSSV</sequence>
<dbReference type="OrthoDB" id="6348399at2759"/>
<protein>
    <submittedName>
        <fullName evidence="2">Uncharacterized protein</fullName>
    </submittedName>
</protein>
<comment type="caution">
    <text evidence="2">The sequence shown here is derived from an EMBL/GenBank/DDBJ whole genome shotgun (WGS) entry which is preliminary data.</text>
</comment>
<gene>
    <name evidence="2" type="ORF">C7M84_001271</name>
</gene>
<feature type="chain" id="PRO_5018648587" evidence="1">
    <location>
        <begin position="22"/>
        <end position="115"/>
    </location>
</feature>
<accession>A0A3R7QVQ1</accession>
<dbReference type="Proteomes" id="UP000283509">
    <property type="component" value="Unassembled WGS sequence"/>
</dbReference>
<reference evidence="2 3" key="2">
    <citation type="submission" date="2019-01" db="EMBL/GenBank/DDBJ databases">
        <title>The decoding of complex shrimp genome reveals the adaptation for benthos swimmer, frequently molting mechanism and breeding impact on genome.</title>
        <authorList>
            <person name="Sun Y."/>
            <person name="Gao Y."/>
            <person name="Yu Y."/>
        </authorList>
    </citation>
    <scope>NUCLEOTIDE SEQUENCE [LARGE SCALE GENOMIC DNA]</scope>
    <source>
        <tissue evidence="2">Muscle</tissue>
    </source>
</reference>
<dbReference type="EMBL" id="QCYY01001167">
    <property type="protein sequence ID" value="ROT79999.1"/>
    <property type="molecule type" value="Genomic_DNA"/>
</dbReference>
<evidence type="ECO:0000256" key="1">
    <source>
        <dbReference type="SAM" id="SignalP"/>
    </source>
</evidence>
<dbReference type="AlphaFoldDB" id="A0A3R7QVQ1"/>
<evidence type="ECO:0000313" key="2">
    <source>
        <dbReference type="EMBL" id="ROT79999.1"/>
    </source>
</evidence>
<feature type="signal peptide" evidence="1">
    <location>
        <begin position="1"/>
        <end position="21"/>
    </location>
</feature>